<gene>
    <name evidence="3" type="ORF">VMCG_00654</name>
</gene>
<sequence length="289" mass="32267">MKRSREPEEDPDPSSTDQQDVAIVPVTKIVGLDDDHSNESPMPEMKCSLPGHPPGLTFASYKDYESHYNKSHTNRCLDCRKSFPSSHILGLHIDEFHNVLTELKKEKGEATFACFVETCDEKRKSPAERRAHLIERHMYPANYFFAVTKAGIDRRQSMLVERNQGKPHTKQRDGGRPRGQKAGKKTGKKAETDADKGDDAHESKDVAMQEPDEPSHQEQSARQKSSGEKASAEDNSVPTSKPNKPTGEGTEKPIVDTEMEDLAGAMSSLRFVPRAVRFGPRQRAGFAPR</sequence>
<dbReference type="InterPro" id="IPR013087">
    <property type="entry name" value="Znf_C2H2_type"/>
</dbReference>
<dbReference type="PANTHER" id="PTHR21354:SF0">
    <property type="entry name" value="ZINC FINGER PROTEIN 511"/>
    <property type="match status" value="1"/>
</dbReference>
<dbReference type="PANTHER" id="PTHR21354">
    <property type="entry name" value="ZINC FINGER PROTEIN 511"/>
    <property type="match status" value="1"/>
</dbReference>
<accession>A0A423X8W7</accession>
<reference evidence="3 4" key="1">
    <citation type="submission" date="2015-09" db="EMBL/GenBank/DDBJ databases">
        <title>Host preference determinants of Valsa canker pathogens revealed by comparative genomics.</title>
        <authorList>
            <person name="Yin Z."/>
            <person name="Huang L."/>
        </authorList>
    </citation>
    <scope>NUCLEOTIDE SEQUENCE [LARGE SCALE GENOMIC DNA]</scope>
    <source>
        <strain evidence="3 4">03-1</strain>
    </source>
</reference>
<evidence type="ECO:0000313" key="3">
    <source>
        <dbReference type="EMBL" id="ROW12405.1"/>
    </source>
</evidence>
<keyword evidence="4" id="KW-1185">Reference proteome</keyword>
<proteinExistence type="predicted"/>
<dbReference type="EMBL" id="LKEA01000001">
    <property type="protein sequence ID" value="ROW12405.1"/>
    <property type="molecule type" value="Genomic_DNA"/>
</dbReference>
<feature type="region of interest" description="Disordered" evidence="1">
    <location>
        <begin position="1"/>
        <end position="24"/>
    </location>
</feature>
<dbReference type="InterPro" id="IPR039258">
    <property type="entry name" value="ZNF511"/>
</dbReference>
<dbReference type="OrthoDB" id="18440at2759"/>
<name>A0A423X8W7_9PEZI</name>
<feature type="compositionally biased region" description="Basic and acidic residues" evidence="1">
    <location>
        <begin position="188"/>
        <end position="232"/>
    </location>
</feature>
<dbReference type="PROSITE" id="PS00028">
    <property type="entry name" value="ZINC_FINGER_C2H2_1"/>
    <property type="match status" value="1"/>
</dbReference>
<protein>
    <recommendedName>
        <fullName evidence="2">C2H2-type domain-containing protein</fullName>
    </recommendedName>
</protein>
<organism evidence="3 4">
    <name type="scientific">Cytospora schulzeri</name>
    <dbReference type="NCBI Taxonomy" id="448051"/>
    <lineage>
        <taxon>Eukaryota</taxon>
        <taxon>Fungi</taxon>
        <taxon>Dikarya</taxon>
        <taxon>Ascomycota</taxon>
        <taxon>Pezizomycotina</taxon>
        <taxon>Sordariomycetes</taxon>
        <taxon>Sordariomycetidae</taxon>
        <taxon>Diaporthales</taxon>
        <taxon>Cytosporaceae</taxon>
        <taxon>Cytospora</taxon>
    </lineage>
</organism>
<feature type="region of interest" description="Disordered" evidence="1">
    <location>
        <begin position="161"/>
        <end position="258"/>
    </location>
</feature>
<dbReference type="STRING" id="356882.A0A423X8W7"/>
<evidence type="ECO:0000256" key="1">
    <source>
        <dbReference type="SAM" id="MobiDB-lite"/>
    </source>
</evidence>
<feature type="compositionally biased region" description="Basic residues" evidence="1">
    <location>
        <begin position="178"/>
        <end position="187"/>
    </location>
</feature>
<dbReference type="Proteomes" id="UP000283895">
    <property type="component" value="Unassembled WGS sequence"/>
</dbReference>
<comment type="caution">
    <text evidence="3">The sequence shown here is derived from an EMBL/GenBank/DDBJ whole genome shotgun (WGS) entry which is preliminary data.</text>
</comment>
<feature type="compositionally biased region" description="Polar residues" evidence="1">
    <location>
        <begin position="233"/>
        <end position="243"/>
    </location>
</feature>
<dbReference type="AlphaFoldDB" id="A0A423X8W7"/>
<evidence type="ECO:0000313" key="4">
    <source>
        <dbReference type="Proteomes" id="UP000283895"/>
    </source>
</evidence>
<evidence type="ECO:0000259" key="2">
    <source>
        <dbReference type="PROSITE" id="PS00028"/>
    </source>
</evidence>
<feature type="domain" description="C2H2-type" evidence="2">
    <location>
        <begin position="76"/>
        <end position="97"/>
    </location>
</feature>